<evidence type="ECO:0000256" key="3">
    <source>
        <dbReference type="ARBA" id="ARBA00022481"/>
    </source>
</evidence>
<dbReference type="PROSITE" id="PS51419">
    <property type="entry name" value="RAB"/>
    <property type="match status" value="1"/>
</dbReference>
<dbReference type="PANTHER" id="PTHR46149">
    <property type="entry name" value="MIP08469P"/>
    <property type="match status" value="1"/>
</dbReference>
<dbReference type="NCBIfam" id="TIGR00231">
    <property type="entry name" value="small_GTP"/>
    <property type="match status" value="1"/>
</dbReference>
<dbReference type="Gene3D" id="3.40.50.300">
    <property type="entry name" value="P-loop containing nucleotide triphosphate hydrolases"/>
    <property type="match status" value="1"/>
</dbReference>
<dbReference type="Proteomes" id="UP000186698">
    <property type="component" value="Chromosome 9_10L"/>
</dbReference>
<evidence type="ECO:0000256" key="9">
    <source>
        <dbReference type="ARBA" id="ARBA00038061"/>
    </source>
</evidence>
<evidence type="ECO:0000313" key="10">
    <source>
        <dbReference type="Proteomes" id="UP000186698"/>
    </source>
</evidence>
<sequence length="209" mass="23734">MSLSTKEKRQIRLVFLGAAGVGKTSLINRFLQDTFDPKHRRTVEELHSTEYEATCGTQVRIEILDTSGSYEFPAMRKLNMKSGDAFALVYTMDDPDSFEMVKHLREEILEAKGDKSPPIVVVANKKDLGGDIKVSWEEALSTVELEWNHRLLETSAKDNLNVTEVFTEVFREVNLPSRLSPALRRRRETIPNGVKYKPPMNKTNSCSIC</sequence>
<gene>
    <name evidence="11 12" type="primary">ras-dva2.L</name>
</gene>
<dbReference type="OMA" id="VHIMDTS"/>
<dbReference type="RefSeq" id="XP_018090877.1">
    <property type="nucleotide sequence ID" value="XM_018235388.2"/>
</dbReference>
<dbReference type="GeneID" id="108701140"/>
<evidence type="ECO:0000256" key="5">
    <source>
        <dbReference type="ARBA" id="ARBA00023134"/>
    </source>
</evidence>
<dbReference type="STRING" id="8355.A0A1L8EUJ0"/>
<dbReference type="GO" id="GO:0005886">
    <property type="term" value="C:plasma membrane"/>
    <property type="evidence" value="ECO:0007669"/>
    <property type="project" value="UniProtKB-SubCell"/>
</dbReference>
<dbReference type="InterPro" id="IPR052236">
    <property type="entry name" value="Small_GTPase_RasD"/>
</dbReference>
<dbReference type="FunFam" id="3.40.50.300:FF:000475">
    <property type="entry name" value="GTP-binding protein Rhes"/>
    <property type="match status" value="1"/>
</dbReference>
<reference evidence="11" key="1">
    <citation type="submission" date="2025-08" db="UniProtKB">
        <authorList>
            <consortium name="RefSeq"/>
        </authorList>
    </citation>
    <scope>IDENTIFICATION</scope>
    <source>
        <strain evidence="11">J_2021</strain>
        <tissue evidence="11">Erythrocytes</tissue>
    </source>
</reference>
<evidence type="ECO:0000256" key="6">
    <source>
        <dbReference type="ARBA" id="ARBA00023136"/>
    </source>
</evidence>
<dbReference type="PROSITE" id="PS51420">
    <property type="entry name" value="RHO"/>
    <property type="match status" value="1"/>
</dbReference>
<protein>
    <submittedName>
        <fullName evidence="11">Ras-related protein Rap-2b</fullName>
    </submittedName>
</protein>
<dbReference type="AGR" id="Xenbase:XB-GENE-18005614"/>
<keyword evidence="3" id="KW-0488">Methylation</keyword>
<dbReference type="Xenbase" id="XB-GENE-18005614">
    <property type="gene designation" value="ras-dva2.L"/>
</dbReference>
<dbReference type="SMART" id="SM00174">
    <property type="entry name" value="RHO"/>
    <property type="match status" value="1"/>
</dbReference>
<keyword evidence="8" id="KW-0636">Prenylation</keyword>
<dbReference type="InterPro" id="IPR005225">
    <property type="entry name" value="Small_GTP-bd"/>
</dbReference>
<dbReference type="PROSITE" id="PS51421">
    <property type="entry name" value="RAS"/>
    <property type="match status" value="1"/>
</dbReference>
<dbReference type="InterPro" id="IPR001806">
    <property type="entry name" value="Small_GTPase"/>
</dbReference>
<dbReference type="PRINTS" id="PR00449">
    <property type="entry name" value="RASTRNSFRMNG"/>
</dbReference>
<dbReference type="KEGG" id="xla:108701140"/>
<comment type="subcellular location">
    <subcellularLocation>
        <location evidence="1">Cell membrane</location>
        <topology evidence="1">Lipid-anchor</topology>
    </subcellularLocation>
</comment>
<dbReference type="AlphaFoldDB" id="A0A1L8EUJ0"/>
<organism evidence="10 11">
    <name type="scientific">Xenopus laevis</name>
    <name type="common">African clawed frog</name>
    <dbReference type="NCBI Taxonomy" id="8355"/>
    <lineage>
        <taxon>Eukaryota</taxon>
        <taxon>Metazoa</taxon>
        <taxon>Chordata</taxon>
        <taxon>Craniata</taxon>
        <taxon>Vertebrata</taxon>
        <taxon>Euteleostomi</taxon>
        <taxon>Amphibia</taxon>
        <taxon>Batrachia</taxon>
        <taxon>Anura</taxon>
        <taxon>Pipoidea</taxon>
        <taxon>Pipidae</taxon>
        <taxon>Xenopodinae</taxon>
        <taxon>Xenopus</taxon>
        <taxon>Xenopus</taxon>
    </lineage>
</organism>
<dbReference type="SMART" id="SM00173">
    <property type="entry name" value="RAS"/>
    <property type="match status" value="1"/>
</dbReference>
<evidence type="ECO:0000256" key="7">
    <source>
        <dbReference type="ARBA" id="ARBA00023288"/>
    </source>
</evidence>
<dbReference type="GO" id="GO:0003924">
    <property type="term" value="F:GTPase activity"/>
    <property type="evidence" value="ECO:0007669"/>
    <property type="project" value="InterPro"/>
</dbReference>
<dbReference type="Pfam" id="PF00071">
    <property type="entry name" value="Ras"/>
    <property type="match status" value="1"/>
</dbReference>
<evidence type="ECO:0000313" key="12">
    <source>
        <dbReference type="Xenbase" id="XB-GENE-18005614"/>
    </source>
</evidence>
<evidence type="ECO:0000313" key="11">
    <source>
        <dbReference type="RefSeq" id="XP_018090877.1"/>
    </source>
</evidence>
<keyword evidence="10" id="KW-1185">Reference proteome</keyword>
<proteinExistence type="inferred from homology"/>
<dbReference type="OrthoDB" id="265044at2759"/>
<dbReference type="PANTHER" id="PTHR46149:SF9">
    <property type="entry name" value="SMALL GTPASE RAS-DVA-2"/>
    <property type="match status" value="1"/>
</dbReference>
<dbReference type="SMART" id="SM00175">
    <property type="entry name" value="RAB"/>
    <property type="match status" value="1"/>
</dbReference>
<keyword evidence="7" id="KW-0449">Lipoprotein</keyword>
<comment type="similarity">
    <text evidence="9">Belongs to the small GTPase superfamily. RasD family.</text>
</comment>
<keyword evidence="5" id="KW-0342">GTP-binding</keyword>
<accession>A0A1L8EUJ0</accession>
<evidence type="ECO:0000256" key="4">
    <source>
        <dbReference type="ARBA" id="ARBA00022741"/>
    </source>
</evidence>
<dbReference type="CTD" id="108701140"/>
<keyword evidence="4" id="KW-0547">Nucleotide-binding</keyword>
<evidence type="ECO:0000256" key="8">
    <source>
        <dbReference type="ARBA" id="ARBA00023289"/>
    </source>
</evidence>
<name>A0A1L8EUJ0_XENLA</name>
<dbReference type="SUPFAM" id="SSF52540">
    <property type="entry name" value="P-loop containing nucleoside triphosphate hydrolases"/>
    <property type="match status" value="1"/>
</dbReference>
<keyword evidence="2" id="KW-1003">Cell membrane</keyword>
<dbReference type="InterPro" id="IPR027417">
    <property type="entry name" value="P-loop_NTPase"/>
</dbReference>
<evidence type="ECO:0000256" key="1">
    <source>
        <dbReference type="ARBA" id="ARBA00004193"/>
    </source>
</evidence>
<dbReference type="Bgee" id="108701140">
    <property type="expression patterns" value="Expressed in camera-type eye and 12 other cell types or tissues"/>
</dbReference>
<keyword evidence="6" id="KW-0472">Membrane</keyword>
<dbReference type="GO" id="GO:0005525">
    <property type="term" value="F:GTP binding"/>
    <property type="evidence" value="ECO:0007669"/>
    <property type="project" value="UniProtKB-KW"/>
</dbReference>
<evidence type="ECO:0000256" key="2">
    <source>
        <dbReference type="ARBA" id="ARBA00022475"/>
    </source>
</evidence>
<dbReference type="PaxDb" id="8355-A0A1L8EUJ0"/>